<feature type="non-terminal residue" evidence="2">
    <location>
        <position position="74"/>
    </location>
</feature>
<dbReference type="Pfam" id="PF00669">
    <property type="entry name" value="Flagellin_N"/>
    <property type="match status" value="1"/>
</dbReference>
<organism evidence="2">
    <name type="scientific">hydrothermal vent metagenome</name>
    <dbReference type="NCBI Taxonomy" id="652676"/>
    <lineage>
        <taxon>unclassified sequences</taxon>
        <taxon>metagenomes</taxon>
        <taxon>ecological metagenomes</taxon>
    </lineage>
</organism>
<accession>A0A3B0W7A0</accession>
<dbReference type="PANTHER" id="PTHR42792:SF1">
    <property type="entry name" value="FLAGELLAR HOOK-ASSOCIATED PROTEIN 3"/>
    <property type="match status" value="1"/>
</dbReference>
<dbReference type="InterPro" id="IPR001492">
    <property type="entry name" value="Flagellin"/>
</dbReference>
<dbReference type="InterPro" id="IPR001029">
    <property type="entry name" value="Flagellin_N"/>
</dbReference>
<proteinExistence type="predicted"/>
<name>A0A3B0W7A0_9ZZZZ</name>
<dbReference type="GO" id="GO:0009288">
    <property type="term" value="C:bacterial-type flagellum"/>
    <property type="evidence" value="ECO:0007669"/>
    <property type="project" value="InterPro"/>
</dbReference>
<evidence type="ECO:0000313" key="2">
    <source>
        <dbReference type="EMBL" id="VAW45189.1"/>
    </source>
</evidence>
<dbReference type="EMBL" id="UOFB01000075">
    <property type="protein sequence ID" value="VAW45189.1"/>
    <property type="molecule type" value="Genomic_DNA"/>
</dbReference>
<feature type="domain" description="Flagellin N-terminal" evidence="1">
    <location>
        <begin position="3"/>
        <end position="72"/>
    </location>
</feature>
<protein>
    <recommendedName>
        <fullName evidence="1">Flagellin N-terminal domain-containing protein</fullName>
    </recommendedName>
</protein>
<dbReference type="SUPFAM" id="SSF64518">
    <property type="entry name" value="Phase 1 flagellin"/>
    <property type="match status" value="1"/>
</dbReference>
<dbReference type="AlphaFoldDB" id="A0A3B0W7A0"/>
<dbReference type="PANTHER" id="PTHR42792">
    <property type="entry name" value="FLAGELLIN"/>
    <property type="match status" value="1"/>
</dbReference>
<gene>
    <name evidence="2" type="ORF">MNBD_GAMMA04-305</name>
</gene>
<evidence type="ECO:0000259" key="1">
    <source>
        <dbReference type="Pfam" id="PF00669"/>
    </source>
</evidence>
<reference evidence="2" key="1">
    <citation type="submission" date="2018-06" db="EMBL/GenBank/DDBJ databases">
        <authorList>
            <person name="Zhirakovskaya E."/>
        </authorList>
    </citation>
    <scope>NUCLEOTIDE SEQUENCE</scope>
</reference>
<sequence>MRISTNQFHSQGINSIQKHQANVLETQLQLSTGKRVNAASDDPVATAQIHSLNRTMNTIDQYAKNGEYGKSQLV</sequence>
<dbReference type="GO" id="GO:0005198">
    <property type="term" value="F:structural molecule activity"/>
    <property type="evidence" value="ECO:0007669"/>
    <property type="project" value="InterPro"/>
</dbReference>